<dbReference type="Gene3D" id="4.10.410.40">
    <property type="match status" value="1"/>
</dbReference>
<comment type="caution">
    <text evidence="1">The sequence shown here is derived from an EMBL/GenBank/DDBJ whole genome shotgun (WGS) entry which is preliminary data.</text>
</comment>
<dbReference type="AlphaFoldDB" id="A0A2W5K1W1"/>
<protein>
    <recommendedName>
        <fullName evidence="3">Phage tail protein</fullName>
    </recommendedName>
</protein>
<gene>
    <name evidence="1" type="ORF">DI565_20280</name>
</gene>
<proteinExistence type="predicted"/>
<dbReference type="EMBL" id="QFPN01000023">
    <property type="protein sequence ID" value="PZQ09939.1"/>
    <property type="molecule type" value="Genomic_DNA"/>
</dbReference>
<reference evidence="1 2" key="1">
    <citation type="submission" date="2017-08" db="EMBL/GenBank/DDBJ databases">
        <title>Infants hospitalized years apart are colonized by the same room-sourced microbial strains.</title>
        <authorList>
            <person name="Brooks B."/>
            <person name="Olm M.R."/>
            <person name="Firek B.A."/>
            <person name="Baker R."/>
            <person name="Thomas B.C."/>
            <person name="Morowitz M.J."/>
            <person name="Banfield J.F."/>
        </authorList>
    </citation>
    <scope>NUCLEOTIDE SEQUENCE [LARGE SCALE GENOMIC DNA]</scope>
    <source>
        <strain evidence="1">S2_005_003_R2_43</strain>
    </source>
</reference>
<dbReference type="Proteomes" id="UP000249577">
    <property type="component" value="Unassembled WGS sequence"/>
</dbReference>
<dbReference type="InterPro" id="IPR032495">
    <property type="entry name" value="Phage_TTP_11"/>
</dbReference>
<accession>A0A2W5K1W1</accession>
<organism evidence="1 2">
    <name type="scientific">Ancylobacter novellus</name>
    <name type="common">Thiobacillus novellus</name>
    <dbReference type="NCBI Taxonomy" id="921"/>
    <lineage>
        <taxon>Bacteria</taxon>
        <taxon>Pseudomonadati</taxon>
        <taxon>Pseudomonadota</taxon>
        <taxon>Alphaproteobacteria</taxon>
        <taxon>Hyphomicrobiales</taxon>
        <taxon>Xanthobacteraceae</taxon>
        <taxon>Ancylobacter</taxon>
    </lineage>
</organism>
<evidence type="ECO:0008006" key="3">
    <source>
        <dbReference type="Google" id="ProtNLM"/>
    </source>
</evidence>
<dbReference type="Pfam" id="PF16460">
    <property type="entry name" value="Phage_TTP_11"/>
    <property type="match status" value="1"/>
</dbReference>
<evidence type="ECO:0000313" key="1">
    <source>
        <dbReference type="EMBL" id="PZQ09939.1"/>
    </source>
</evidence>
<sequence>MAQDFIESQGTEIFFIDPSAPTALVTMDCPTSASKSGGARNTIEIMCLNATDPEYRLGTRTATTYSIPFALIPSSNSHQTLFDLQESGAVVPFNIALSDGTADPTVSSGAIVPAAGRTSFGFNALVTDVAIDIQTNDVVRGTLTLQVTGPTTTTWKA</sequence>
<evidence type="ECO:0000313" key="2">
    <source>
        <dbReference type="Proteomes" id="UP000249577"/>
    </source>
</evidence>
<name>A0A2W5K1W1_ANCNO</name>